<sequence>MHDDALLTAAALLGSPAIEALAVLPGSDRNRVWRARLADDRTVVVKHYRDPSLGTWRRESAALRLADGEGAPRILAVSYPSDGPAVTVLEDLGDPGSLADLLLARGADAPRRAGEGLVAWATAIGRLHHRTHGRGEEFATALGPGLRADAVAEEVEEAPTGLAALVAAHDLPWSDAVPAAFAEALAPLTDPADAVLSPGDACPDNNLLAEDGARLLDFEYAQVRHRAWDAAYLRVPWPSCWCAWQVPADHAHRALASMLEASYGGGPVPTSFAADLDAATLLWCLVSVRWFLPGALEEPAARNADEDRRPGRWTMVITRLELAARTPGPEPLRRWAAETAAQLVRRWGEHALRPAPAYR</sequence>
<reference evidence="1" key="1">
    <citation type="submission" date="2023-06" db="EMBL/GenBank/DDBJ databases">
        <title>Draft genome sequence of Nocardioides sp. SOB77.</title>
        <authorList>
            <person name="Zhang G."/>
        </authorList>
    </citation>
    <scope>NUCLEOTIDE SEQUENCE</scope>
    <source>
        <strain evidence="1">SOB77</strain>
    </source>
</reference>
<dbReference type="Proteomes" id="UP001168620">
    <property type="component" value="Unassembled WGS sequence"/>
</dbReference>
<name>A0ABT8FE26_9ACTN</name>
<dbReference type="Gene3D" id="3.30.200.20">
    <property type="entry name" value="Phosphorylase Kinase, domain 1"/>
    <property type="match status" value="1"/>
</dbReference>
<dbReference type="Gene3D" id="3.90.1200.10">
    <property type="match status" value="1"/>
</dbReference>
<dbReference type="RefSeq" id="WP_300951664.1">
    <property type="nucleotide sequence ID" value="NZ_JAUHJQ010000002.1"/>
</dbReference>
<proteinExistence type="predicted"/>
<organism evidence="1 2">
    <name type="scientific">Nocardioides oceani</name>
    <dbReference type="NCBI Taxonomy" id="3058369"/>
    <lineage>
        <taxon>Bacteria</taxon>
        <taxon>Bacillati</taxon>
        <taxon>Actinomycetota</taxon>
        <taxon>Actinomycetes</taxon>
        <taxon>Propionibacteriales</taxon>
        <taxon>Nocardioidaceae</taxon>
        <taxon>Nocardioides</taxon>
    </lineage>
</organism>
<evidence type="ECO:0008006" key="3">
    <source>
        <dbReference type="Google" id="ProtNLM"/>
    </source>
</evidence>
<dbReference type="SUPFAM" id="SSF56112">
    <property type="entry name" value="Protein kinase-like (PK-like)"/>
    <property type="match status" value="1"/>
</dbReference>
<evidence type="ECO:0000313" key="2">
    <source>
        <dbReference type="Proteomes" id="UP001168620"/>
    </source>
</evidence>
<dbReference type="InterPro" id="IPR011009">
    <property type="entry name" value="Kinase-like_dom_sf"/>
</dbReference>
<comment type="caution">
    <text evidence="1">The sequence shown here is derived from an EMBL/GenBank/DDBJ whole genome shotgun (WGS) entry which is preliminary data.</text>
</comment>
<gene>
    <name evidence="1" type="ORF">QWY28_07345</name>
</gene>
<keyword evidence="2" id="KW-1185">Reference proteome</keyword>
<dbReference type="EMBL" id="JAUHJQ010000002">
    <property type="protein sequence ID" value="MDN4172749.1"/>
    <property type="molecule type" value="Genomic_DNA"/>
</dbReference>
<accession>A0ABT8FE26</accession>
<protein>
    <recommendedName>
        <fullName evidence="3">Aminoglycoside phosphotransferase family protein</fullName>
    </recommendedName>
</protein>
<evidence type="ECO:0000313" key="1">
    <source>
        <dbReference type="EMBL" id="MDN4172749.1"/>
    </source>
</evidence>